<feature type="compositionally biased region" description="Basic and acidic residues" evidence="1">
    <location>
        <begin position="478"/>
        <end position="488"/>
    </location>
</feature>
<evidence type="ECO:0000313" key="3">
    <source>
        <dbReference type="EMBL" id="CAL1567343.1"/>
    </source>
</evidence>
<feature type="compositionally biased region" description="Basic and acidic residues" evidence="1">
    <location>
        <begin position="655"/>
        <end position="665"/>
    </location>
</feature>
<dbReference type="PROSITE" id="PS50010">
    <property type="entry name" value="DH_2"/>
    <property type="match status" value="1"/>
</dbReference>
<evidence type="ECO:0000256" key="1">
    <source>
        <dbReference type="SAM" id="MobiDB-lite"/>
    </source>
</evidence>
<dbReference type="Proteomes" id="UP001497482">
    <property type="component" value="Chromosome 1"/>
</dbReference>
<evidence type="ECO:0000259" key="2">
    <source>
        <dbReference type="PROSITE" id="PS50010"/>
    </source>
</evidence>
<dbReference type="SUPFAM" id="SSF48065">
    <property type="entry name" value="DBL homology domain (DH-domain)"/>
    <property type="match status" value="1"/>
</dbReference>
<keyword evidence="4" id="KW-1185">Reference proteome</keyword>
<dbReference type="AlphaFoldDB" id="A0AAV2IQB3"/>
<feature type="region of interest" description="Disordered" evidence="1">
    <location>
        <begin position="1"/>
        <end position="43"/>
    </location>
</feature>
<feature type="region of interest" description="Disordered" evidence="1">
    <location>
        <begin position="638"/>
        <end position="674"/>
    </location>
</feature>
<feature type="compositionally biased region" description="Basic and acidic residues" evidence="1">
    <location>
        <begin position="257"/>
        <end position="278"/>
    </location>
</feature>
<dbReference type="PANTHER" id="PTHR47056:SF1">
    <property type="entry name" value="RHO GUANINE NUCLEOTIDE EXCHANGE FACTOR 39"/>
    <property type="match status" value="1"/>
</dbReference>
<dbReference type="InterPro" id="IPR035899">
    <property type="entry name" value="DBL_dom_sf"/>
</dbReference>
<feature type="compositionally biased region" description="Basic and acidic residues" evidence="1">
    <location>
        <begin position="497"/>
        <end position="507"/>
    </location>
</feature>
<reference evidence="3 4" key="1">
    <citation type="submission" date="2024-04" db="EMBL/GenBank/DDBJ databases">
        <authorList>
            <person name="Waldvogel A.-M."/>
            <person name="Schoenle A."/>
        </authorList>
    </citation>
    <scope>NUCLEOTIDE SEQUENCE [LARGE SCALE GENOMIC DNA]</scope>
</reference>
<feature type="compositionally biased region" description="Basic and acidic residues" evidence="1">
    <location>
        <begin position="383"/>
        <end position="393"/>
    </location>
</feature>
<feature type="compositionally biased region" description="Basic and acidic residues" evidence="1">
    <location>
        <begin position="342"/>
        <end position="355"/>
    </location>
</feature>
<feature type="compositionally biased region" description="Basic and acidic residues" evidence="1">
    <location>
        <begin position="459"/>
        <end position="469"/>
    </location>
</feature>
<gene>
    <name evidence="3" type="ORF">KC01_LOCUS155</name>
</gene>
<feature type="compositionally biased region" description="Basic and acidic residues" evidence="1">
    <location>
        <begin position="514"/>
        <end position="526"/>
    </location>
</feature>
<dbReference type="GO" id="GO:0030335">
    <property type="term" value="P:positive regulation of cell migration"/>
    <property type="evidence" value="ECO:0007669"/>
    <property type="project" value="TreeGrafter"/>
</dbReference>
<evidence type="ECO:0000313" key="4">
    <source>
        <dbReference type="Proteomes" id="UP001497482"/>
    </source>
</evidence>
<feature type="compositionally biased region" description="Basic and acidic residues" evidence="1">
    <location>
        <begin position="362"/>
        <end position="374"/>
    </location>
</feature>
<feature type="compositionally biased region" description="Basic and acidic residues" evidence="1">
    <location>
        <begin position="323"/>
        <end position="335"/>
    </location>
</feature>
<feature type="compositionally biased region" description="Gly residues" evidence="1">
    <location>
        <begin position="527"/>
        <end position="536"/>
    </location>
</feature>
<feature type="compositionally biased region" description="Low complexity" evidence="1">
    <location>
        <begin position="9"/>
        <end position="43"/>
    </location>
</feature>
<dbReference type="Gene3D" id="1.20.900.10">
    <property type="entry name" value="Dbl homology (DH) domain"/>
    <property type="match status" value="1"/>
</dbReference>
<dbReference type="SUPFAM" id="SSF50729">
    <property type="entry name" value="PH domain-like"/>
    <property type="match status" value="1"/>
</dbReference>
<dbReference type="GO" id="GO:0005085">
    <property type="term" value="F:guanyl-nucleotide exchange factor activity"/>
    <property type="evidence" value="ECO:0007669"/>
    <property type="project" value="InterPro"/>
</dbReference>
<feature type="domain" description="DH" evidence="2">
    <location>
        <begin position="54"/>
        <end position="229"/>
    </location>
</feature>
<protein>
    <recommendedName>
        <fullName evidence="2">DH domain-containing protein</fullName>
    </recommendedName>
</protein>
<feature type="compositionally biased region" description="Basic and acidic residues" evidence="1">
    <location>
        <begin position="304"/>
        <end position="316"/>
    </location>
</feature>
<dbReference type="PANTHER" id="PTHR47056">
    <property type="entry name" value="RHO GUANINE NUCLEOTIDE EXCHANGE FACTOR 39"/>
    <property type="match status" value="1"/>
</dbReference>
<dbReference type="EMBL" id="OZ035823">
    <property type="protein sequence ID" value="CAL1567343.1"/>
    <property type="molecule type" value="Genomic_DNA"/>
</dbReference>
<feature type="compositionally biased region" description="Basic and acidic residues" evidence="1">
    <location>
        <begin position="285"/>
        <end position="297"/>
    </location>
</feature>
<accession>A0AAV2IQB3</accession>
<dbReference type="InterPro" id="IPR011993">
    <property type="entry name" value="PH-like_dom_sf"/>
</dbReference>
<dbReference type="GO" id="GO:0005886">
    <property type="term" value="C:plasma membrane"/>
    <property type="evidence" value="ECO:0007669"/>
    <property type="project" value="TreeGrafter"/>
</dbReference>
<feature type="compositionally biased region" description="Basic and acidic residues" evidence="1">
    <location>
        <begin position="440"/>
        <end position="450"/>
    </location>
</feature>
<feature type="region of interest" description="Disordered" evidence="1">
    <location>
        <begin position="253"/>
        <end position="536"/>
    </location>
</feature>
<feature type="compositionally biased region" description="Basic and acidic residues" evidence="1">
    <location>
        <begin position="421"/>
        <end position="431"/>
    </location>
</feature>
<sequence length="674" mass="76665">MRPSPPPCSTSTSHSTPHSTSHSTSHSTPHSTSHSTPSSSISSIQAQRQRWEQRCIRTSTELLQTERTYCAQLRLVTTYFVELLEAKGTLKADVRKKVFSSSREIHNLNQSLLVHLENGFLSRGFDQFCSELHHYKQYADDFYDSQRALRTQVKKSKAFRRFKKLQEGRVEFNELKLEDLLELPLTRAIQYHVFLEELTSNTSPQHQDFTALSRVVVLLSDLSLRIRENSRREENLLYLQNIQRVLRPKTRIIQPGESRDQVRAETRWRSRDQVEEQRPGGGAETRWRSRDQVEKQRPGGGAETRWRSRDQVEEQRPGGGAETRWRSRDQVEEQRPGGGAETRWRRSRDQVEEQRPGGGAETRWRSRDQVEEQRPGGGAETGWRSRDRVEEQRPGGGAETGWRSRDRVEEQRPGGGAETGWRSRDRVEEQRPGGGAETGWRSRDRVEEQRPGGGAETGWRSRDRVEEQRPGGGAETGWRSRDRVEEQRPGGGAETGWRSRDRVEEQRPGGGAETRWRSRDQVEEQRPGGGAETGGSEGKLQLFFLMSDVLLQTRRSSALSLSGGDHLELQRVFPLKDCGLEKVFGHKGGEGGLLSLSFPDTKLLLMSCDQSDFNHWFRALSSALRDLQPKDPVLQCESSAPCRKRHATPAADSSSDTKRRKEDTAARASSCVLL</sequence>
<dbReference type="Gene3D" id="2.30.29.30">
    <property type="entry name" value="Pleckstrin-homology domain (PH domain)/Phosphotyrosine-binding domain (PTB)"/>
    <property type="match status" value="1"/>
</dbReference>
<name>A0AAV2IQB3_KNICA</name>
<proteinExistence type="predicted"/>
<dbReference type="InterPro" id="IPR000219">
    <property type="entry name" value="DH_dom"/>
</dbReference>
<dbReference type="InterPro" id="IPR042987">
    <property type="entry name" value="ARHGEF39"/>
</dbReference>
<organism evidence="3 4">
    <name type="scientific">Knipowitschia caucasica</name>
    <name type="common">Caucasian dwarf goby</name>
    <name type="synonym">Pomatoschistus caucasicus</name>
    <dbReference type="NCBI Taxonomy" id="637954"/>
    <lineage>
        <taxon>Eukaryota</taxon>
        <taxon>Metazoa</taxon>
        <taxon>Chordata</taxon>
        <taxon>Craniata</taxon>
        <taxon>Vertebrata</taxon>
        <taxon>Euteleostomi</taxon>
        <taxon>Actinopterygii</taxon>
        <taxon>Neopterygii</taxon>
        <taxon>Teleostei</taxon>
        <taxon>Neoteleostei</taxon>
        <taxon>Acanthomorphata</taxon>
        <taxon>Gobiaria</taxon>
        <taxon>Gobiiformes</taxon>
        <taxon>Gobioidei</taxon>
        <taxon>Gobiidae</taxon>
        <taxon>Gobiinae</taxon>
        <taxon>Knipowitschia</taxon>
    </lineage>
</organism>
<dbReference type="Pfam" id="PF00621">
    <property type="entry name" value="RhoGEF"/>
    <property type="match status" value="1"/>
</dbReference>
<dbReference type="SMART" id="SM00325">
    <property type="entry name" value="RhoGEF"/>
    <property type="match status" value="1"/>
</dbReference>
<feature type="compositionally biased region" description="Basic and acidic residues" evidence="1">
    <location>
        <begin position="402"/>
        <end position="412"/>
    </location>
</feature>